<name>A0A0P1KWF8_9SACH</name>
<keyword evidence="2" id="KW-0677">Repeat</keyword>
<dbReference type="PROSITE" id="PS50082">
    <property type="entry name" value="WD_REPEATS_2"/>
    <property type="match status" value="2"/>
</dbReference>
<dbReference type="InterPro" id="IPR019775">
    <property type="entry name" value="WD40_repeat_CS"/>
</dbReference>
<evidence type="ECO:0000313" key="7">
    <source>
        <dbReference type="Proteomes" id="UP000236544"/>
    </source>
</evidence>
<evidence type="ECO:0000256" key="3">
    <source>
        <dbReference type="ARBA" id="ARBA00046343"/>
    </source>
</evidence>
<dbReference type="InterPro" id="IPR040132">
    <property type="entry name" value="Tex1/THOC3"/>
</dbReference>
<dbReference type="OrthoDB" id="340259at2759"/>
<dbReference type="AlphaFoldDB" id="A0A0P1KWF8"/>
<dbReference type="InterPro" id="IPR001680">
    <property type="entry name" value="WD40_rpt"/>
</dbReference>
<evidence type="ECO:0000256" key="5">
    <source>
        <dbReference type="SAM" id="MobiDB-lite"/>
    </source>
</evidence>
<dbReference type="GO" id="GO:0000445">
    <property type="term" value="C:THO complex part of transcription export complex"/>
    <property type="evidence" value="ECO:0007669"/>
    <property type="project" value="TreeGrafter"/>
</dbReference>
<dbReference type="EMBL" id="LN890572">
    <property type="protein sequence ID" value="CUS24352.1"/>
    <property type="molecule type" value="Genomic_DNA"/>
</dbReference>
<dbReference type="PANTHER" id="PTHR22839:SF0">
    <property type="entry name" value="THO COMPLEX SUBUNIT 3"/>
    <property type="match status" value="1"/>
</dbReference>
<keyword evidence="1 4" id="KW-0853">WD repeat</keyword>
<gene>
    <name evidence="6" type="ORF">LAQU0_S15e02564g</name>
</gene>
<dbReference type="PANTHER" id="PTHR22839">
    <property type="entry name" value="THO COMPLEX SUBUNIT 3 THO3"/>
    <property type="match status" value="1"/>
</dbReference>
<comment type="similarity">
    <text evidence="3">Belongs to the THOC3 family.</text>
</comment>
<accession>A0A0P1KWF8</accession>
<proteinExistence type="inferred from homology"/>
<evidence type="ECO:0000256" key="2">
    <source>
        <dbReference type="ARBA" id="ARBA00022737"/>
    </source>
</evidence>
<organism evidence="6 7">
    <name type="scientific">Lachancea quebecensis</name>
    <dbReference type="NCBI Taxonomy" id="1654605"/>
    <lineage>
        <taxon>Eukaryota</taxon>
        <taxon>Fungi</taxon>
        <taxon>Dikarya</taxon>
        <taxon>Ascomycota</taxon>
        <taxon>Saccharomycotina</taxon>
        <taxon>Saccharomycetes</taxon>
        <taxon>Saccharomycetales</taxon>
        <taxon>Saccharomycetaceae</taxon>
        <taxon>Lachancea</taxon>
    </lineage>
</organism>
<dbReference type="InterPro" id="IPR036322">
    <property type="entry name" value="WD40_repeat_dom_sf"/>
</dbReference>
<dbReference type="Pfam" id="PF00400">
    <property type="entry name" value="WD40"/>
    <property type="match status" value="2"/>
</dbReference>
<dbReference type="GO" id="GO:0006406">
    <property type="term" value="P:mRNA export from nucleus"/>
    <property type="evidence" value="ECO:0007669"/>
    <property type="project" value="InterPro"/>
</dbReference>
<dbReference type="Gene3D" id="2.130.10.10">
    <property type="entry name" value="YVTN repeat-like/Quinoprotein amine dehydrogenase"/>
    <property type="match status" value="2"/>
</dbReference>
<evidence type="ECO:0000256" key="1">
    <source>
        <dbReference type="ARBA" id="ARBA00022574"/>
    </source>
</evidence>
<feature type="compositionally biased region" description="Basic residues" evidence="5">
    <location>
        <begin position="389"/>
        <end position="399"/>
    </location>
</feature>
<dbReference type="SMART" id="SM00320">
    <property type="entry name" value="WD40"/>
    <property type="match status" value="5"/>
</dbReference>
<dbReference type="PROSITE" id="PS00678">
    <property type="entry name" value="WD_REPEATS_1"/>
    <property type="match status" value="1"/>
</dbReference>
<evidence type="ECO:0000256" key="4">
    <source>
        <dbReference type="PROSITE-ProRule" id="PRU00221"/>
    </source>
</evidence>
<feature type="repeat" description="WD" evidence="4">
    <location>
        <begin position="229"/>
        <end position="264"/>
    </location>
</feature>
<keyword evidence="7" id="KW-1185">Reference proteome</keyword>
<dbReference type="SUPFAM" id="SSF50978">
    <property type="entry name" value="WD40 repeat-like"/>
    <property type="match status" value="1"/>
</dbReference>
<feature type="repeat" description="WD" evidence="4">
    <location>
        <begin position="45"/>
        <end position="86"/>
    </location>
</feature>
<sequence>MPYADSVQTAEKYASFYPECQKEVLADDHYSQLTLKNSSRFSNAAVEEGNRVVALEFNAKGTYLAYSREDGSLNLWKIKSDRTQTYSVVREVHGVGRKIHSISWHPGTHFILATVGGTSQVNIWDASTGVLVKNIGMPTEATNLKCCYDVNGKWLGVLSSSGDFYMFDADENYELASVSKLSSASVGSEDEVTALCWSPDSKQLFTGHRSGKIGIFAVSESGLKELLLTSGHTAAVNCLRIDSQNRFLVAGGDDAVCSIWNTSNMCCEMVISDFDTPIIDMDLSRDAFVLALCSETQTRIYSISSGACIFQLDQNNRVDDQKFRFYPEKMSFLTIAENECVAKYYVPKATEPPSQKEWAEADKKKKPSRKLGKLGNQSSGRRDDDPPRRGRFPKRPLRR</sequence>
<feature type="region of interest" description="Disordered" evidence="5">
    <location>
        <begin position="351"/>
        <end position="399"/>
    </location>
</feature>
<dbReference type="PROSITE" id="PS50294">
    <property type="entry name" value="WD_REPEATS_REGION"/>
    <property type="match status" value="1"/>
</dbReference>
<reference evidence="7" key="1">
    <citation type="submission" date="2015-10" db="EMBL/GenBank/DDBJ databases">
        <authorList>
            <person name="Devillers H."/>
        </authorList>
    </citation>
    <scope>NUCLEOTIDE SEQUENCE [LARGE SCALE GENOMIC DNA]</scope>
</reference>
<evidence type="ECO:0000313" key="6">
    <source>
        <dbReference type="EMBL" id="CUS24352.1"/>
    </source>
</evidence>
<dbReference type="InterPro" id="IPR015943">
    <property type="entry name" value="WD40/YVTN_repeat-like_dom_sf"/>
</dbReference>
<protein>
    <submittedName>
        <fullName evidence="6">LAQU0S15e02564g1_1</fullName>
    </submittedName>
</protein>
<dbReference type="Proteomes" id="UP000236544">
    <property type="component" value="Unassembled WGS sequence"/>
</dbReference>